<feature type="region of interest" description="Disordered" evidence="4">
    <location>
        <begin position="27"/>
        <end position="50"/>
    </location>
</feature>
<dbReference type="InterPro" id="IPR050490">
    <property type="entry name" value="Bact_solute-bd_prot1"/>
</dbReference>
<evidence type="ECO:0000256" key="4">
    <source>
        <dbReference type="SAM" id="MobiDB-lite"/>
    </source>
</evidence>
<dbReference type="InterPro" id="IPR006059">
    <property type="entry name" value="SBP"/>
</dbReference>
<protein>
    <submittedName>
        <fullName evidence="6">Putative aldouronate transport system substrate-binding protein</fullName>
    </submittedName>
</protein>
<dbReference type="Pfam" id="PF13416">
    <property type="entry name" value="SBP_bac_8"/>
    <property type="match status" value="1"/>
</dbReference>
<evidence type="ECO:0000256" key="3">
    <source>
        <dbReference type="ARBA" id="ARBA00022729"/>
    </source>
</evidence>
<dbReference type="AlphaFoldDB" id="A0A2V3YCG5"/>
<dbReference type="Pfam" id="PF12010">
    <property type="entry name" value="DUF3502"/>
    <property type="match status" value="1"/>
</dbReference>
<proteinExistence type="inferred from homology"/>
<dbReference type="RefSeq" id="WP_110321379.1">
    <property type="nucleotide sequence ID" value="NZ_QJKD01000001.1"/>
</dbReference>
<keyword evidence="2" id="KW-0813">Transport</keyword>
<evidence type="ECO:0000259" key="5">
    <source>
        <dbReference type="Pfam" id="PF12010"/>
    </source>
</evidence>
<keyword evidence="7" id="KW-1185">Reference proteome</keyword>
<gene>
    <name evidence="6" type="ORF">DFR60_101399</name>
</gene>
<dbReference type="GeneID" id="86059744"/>
<comment type="caution">
    <text evidence="6">The sequence shown here is derived from an EMBL/GenBank/DDBJ whole genome shotgun (WGS) entry which is preliminary data.</text>
</comment>
<sequence>MKKWSLLIAAAIIVTVIAGCAVKGRNNDNSSESAKISVGSEMESNSTTGTQLDPVTLKIVLPGDRPADMDSVIAEAEKRMKDTLNIKLNVVFYPFSDMKQKMETSLAAGEEIDLIWDNLARGMQSHISNGYYAPLDELLDKYGSAVYSMRGKEMFDANKYGGKYYCIPLSSQFKQGAHYEIRKDIREAMGIAPITSKAELLDFARKVKAAYPEMVPIMSGNSAPTAWAALLLKMSGKPDYYKVSDAFDSPVLYYKNDDGKVYNLFDIDENDALWKEIMEARMIYQEGLINPDILSTQGDLITQGKAAVFSTMDLTVEQSKQIAIKSIQPEAQLESVILYDLEPDSLLTDYKAWNFLCIPESSKNKERAMMFLEWAHEKENYDLLAYGIEGVHWKPVGEDKYEVISNNYRWYPYAWIWNPVLDRIPSYVTEQEYEAEKFFRNSDNFKTSQLTGFVFDPTSVQNQIAQHSTIEGKYVSALLNGVMDPVECLEKWKAEDYNNVKAVQEELQKQIDMFLAGQL</sequence>
<evidence type="ECO:0000313" key="7">
    <source>
        <dbReference type="Proteomes" id="UP000248057"/>
    </source>
</evidence>
<organism evidence="6 7">
    <name type="scientific">Hungatella effluvii</name>
    <dbReference type="NCBI Taxonomy" id="1096246"/>
    <lineage>
        <taxon>Bacteria</taxon>
        <taxon>Bacillati</taxon>
        <taxon>Bacillota</taxon>
        <taxon>Clostridia</taxon>
        <taxon>Lachnospirales</taxon>
        <taxon>Lachnospiraceae</taxon>
        <taxon>Hungatella</taxon>
    </lineage>
</organism>
<evidence type="ECO:0000256" key="2">
    <source>
        <dbReference type="ARBA" id="ARBA00022448"/>
    </source>
</evidence>
<feature type="domain" description="DUF3502" evidence="5">
    <location>
        <begin position="450"/>
        <end position="516"/>
    </location>
</feature>
<comment type="similarity">
    <text evidence="1">Belongs to the bacterial solute-binding protein 1 family.</text>
</comment>
<dbReference type="Proteomes" id="UP000248057">
    <property type="component" value="Unassembled WGS sequence"/>
</dbReference>
<evidence type="ECO:0000256" key="1">
    <source>
        <dbReference type="ARBA" id="ARBA00008520"/>
    </source>
</evidence>
<dbReference type="InterPro" id="IPR022627">
    <property type="entry name" value="DUF3502"/>
</dbReference>
<dbReference type="PANTHER" id="PTHR43649:SF34">
    <property type="entry name" value="ABC TRANSPORTER PERIPLASMIC-BINDING PROTEIN YCJN-RELATED"/>
    <property type="match status" value="1"/>
</dbReference>
<reference evidence="6 7" key="1">
    <citation type="submission" date="2018-05" db="EMBL/GenBank/DDBJ databases">
        <title>Genomic Encyclopedia of Type Strains, Phase IV (KMG-IV): sequencing the most valuable type-strain genomes for metagenomic binning, comparative biology and taxonomic classification.</title>
        <authorList>
            <person name="Goeker M."/>
        </authorList>
    </citation>
    <scope>NUCLEOTIDE SEQUENCE [LARGE SCALE GENOMIC DNA]</scope>
    <source>
        <strain evidence="6 7">DSM 24995</strain>
    </source>
</reference>
<dbReference type="Gene3D" id="3.40.190.10">
    <property type="entry name" value="Periplasmic binding protein-like II"/>
    <property type="match status" value="1"/>
</dbReference>
<dbReference type="PANTHER" id="PTHR43649">
    <property type="entry name" value="ARABINOSE-BINDING PROTEIN-RELATED"/>
    <property type="match status" value="1"/>
</dbReference>
<dbReference type="PROSITE" id="PS51257">
    <property type="entry name" value="PROKAR_LIPOPROTEIN"/>
    <property type="match status" value="1"/>
</dbReference>
<accession>A0A2V3YCG5</accession>
<keyword evidence="3" id="KW-0732">Signal</keyword>
<dbReference type="SUPFAM" id="SSF53850">
    <property type="entry name" value="Periplasmic binding protein-like II"/>
    <property type="match status" value="1"/>
</dbReference>
<name>A0A2V3YCG5_9FIRM</name>
<evidence type="ECO:0000313" key="6">
    <source>
        <dbReference type="EMBL" id="PXX57091.1"/>
    </source>
</evidence>
<dbReference type="EMBL" id="QJKD01000001">
    <property type="protein sequence ID" value="PXX57091.1"/>
    <property type="molecule type" value="Genomic_DNA"/>
</dbReference>